<keyword evidence="4" id="KW-0862">Zinc</keyword>
<dbReference type="InterPro" id="IPR036236">
    <property type="entry name" value="Znf_C2H2_sf"/>
</dbReference>
<dbReference type="PROSITE" id="PS50157">
    <property type="entry name" value="ZINC_FINGER_C2H2_2"/>
    <property type="match status" value="2"/>
</dbReference>
<evidence type="ECO:0000259" key="6">
    <source>
        <dbReference type="PROSITE" id="PS50157"/>
    </source>
</evidence>
<keyword evidence="1" id="KW-0479">Metal-binding</keyword>
<evidence type="ECO:0000256" key="1">
    <source>
        <dbReference type="ARBA" id="ARBA00022723"/>
    </source>
</evidence>
<reference evidence="7" key="1">
    <citation type="submission" date="2022-12" db="EMBL/GenBank/DDBJ databases">
        <title>Genome assemblies of Blomia tropicalis.</title>
        <authorList>
            <person name="Cui Y."/>
        </authorList>
    </citation>
    <scope>NUCLEOTIDE SEQUENCE</scope>
    <source>
        <tissue evidence="7">Adult mites</tissue>
    </source>
</reference>
<proteinExistence type="predicted"/>
<evidence type="ECO:0000256" key="4">
    <source>
        <dbReference type="ARBA" id="ARBA00022833"/>
    </source>
</evidence>
<dbReference type="SMART" id="SM00355">
    <property type="entry name" value="ZnF_C2H2"/>
    <property type="match status" value="2"/>
</dbReference>
<dbReference type="GO" id="GO:0000981">
    <property type="term" value="F:DNA-binding transcription factor activity, RNA polymerase II-specific"/>
    <property type="evidence" value="ECO:0007669"/>
    <property type="project" value="TreeGrafter"/>
</dbReference>
<dbReference type="GO" id="GO:0045944">
    <property type="term" value="P:positive regulation of transcription by RNA polymerase II"/>
    <property type="evidence" value="ECO:0007669"/>
    <property type="project" value="UniProtKB-ARBA"/>
</dbReference>
<comment type="caution">
    <text evidence="7">The sequence shown here is derived from an EMBL/GenBank/DDBJ whole genome shotgun (WGS) entry which is preliminary data.</text>
</comment>
<evidence type="ECO:0000256" key="2">
    <source>
        <dbReference type="ARBA" id="ARBA00022737"/>
    </source>
</evidence>
<dbReference type="GO" id="GO:0005634">
    <property type="term" value="C:nucleus"/>
    <property type="evidence" value="ECO:0007669"/>
    <property type="project" value="UniProtKB-ARBA"/>
</dbReference>
<dbReference type="OrthoDB" id="6510066at2759"/>
<feature type="domain" description="C2H2-type" evidence="6">
    <location>
        <begin position="103"/>
        <end position="130"/>
    </location>
</feature>
<accession>A0A9Q0RIZ0</accession>
<evidence type="ECO:0000313" key="8">
    <source>
        <dbReference type="Proteomes" id="UP001142055"/>
    </source>
</evidence>
<evidence type="ECO:0000256" key="3">
    <source>
        <dbReference type="ARBA" id="ARBA00022771"/>
    </source>
</evidence>
<evidence type="ECO:0000256" key="5">
    <source>
        <dbReference type="PROSITE-ProRule" id="PRU00042"/>
    </source>
</evidence>
<dbReference type="Gene3D" id="3.30.160.60">
    <property type="entry name" value="Classic Zinc Finger"/>
    <property type="match status" value="1"/>
</dbReference>
<sequence>MIQYEGEDEDDYDFDYEREDFVSETNENNINRNGENKSDHEAVEMLSHSVQVMVEESNDNIIETVPSSFYSTSSLRRAASAIVANQANNHIRQQQCSLNNGAYQCECGQTFGNRTNLKRHRQRRHLGLKPYRCRWSNCNYSHSQRYQVVSHVRSVHLGLTRSSATTSSNREVDINSSPDDYVLVDRPMLKLMNTILSHES</sequence>
<keyword evidence="8" id="KW-1185">Reference proteome</keyword>
<dbReference type="PANTHER" id="PTHR19818:SF139">
    <property type="entry name" value="PAIR-RULE PROTEIN ODD-PAIRED"/>
    <property type="match status" value="1"/>
</dbReference>
<feature type="domain" description="C2H2-type" evidence="6">
    <location>
        <begin position="131"/>
        <end position="161"/>
    </location>
</feature>
<dbReference type="EMBL" id="JAPWDV010000003">
    <property type="protein sequence ID" value="KAJ6216141.1"/>
    <property type="molecule type" value="Genomic_DNA"/>
</dbReference>
<gene>
    <name evidence="7" type="ORF">RDWZM_007298</name>
</gene>
<organism evidence="7 8">
    <name type="scientific">Blomia tropicalis</name>
    <name type="common">Mite</name>
    <dbReference type="NCBI Taxonomy" id="40697"/>
    <lineage>
        <taxon>Eukaryota</taxon>
        <taxon>Metazoa</taxon>
        <taxon>Ecdysozoa</taxon>
        <taxon>Arthropoda</taxon>
        <taxon>Chelicerata</taxon>
        <taxon>Arachnida</taxon>
        <taxon>Acari</taxon>
        <taxon>Acariformes</taxon>
        <taxon>Sarcoptiformes</taxon>
        <taxon>Astigmata</taxon>
        <taxon>Glycyphagoidea</taxon>
        <taxon>Echimyopodidae</taxon>
        <taxon>Blomia</taxon>
    </lineage>
</organism>
<dbReference type="InterPro" id="IPR050329">
    <property type="entry name" value="GLI_C2H2-zinc-finger"/>
</dbReference>
<dbReference type="SUPFAM" id="SSF57667">
    <property type="entry name" value="beta-beta-alpha zinc fingers"/>
    <property type="match status" value="2"/>
</dbReference>
<dbReference type="GO" id="GO:0000978">
    <property type="term" value="F:RNA polymerase II cis-regulatory region sequence-specific DNA binding"/>
    <property type="evidence" value="ECO:0007669"/>
    <property type="project" value="TreeGrafter"/>
</dbReference>
<dbReference type="Proteomes" id="UP001142055">
    <property type="component" value="Chromosome 3"/>
</dbReference>
<name>A0A9Q0RIZ0_BLOTA</name>
<dbReference type="PANTHER" id="PTHR19818">
    <property type="entry name" value="ZINC FINGER PROTEIN ZIC AND GLI"/>
    <property type="match status" value="1"/>
</dbReference>
<protein>
    <recommendedName>
        <fullName evidence="6">C2H2-type domain-containing protein</fullName>
    </recommendedName>
</protein>
<dbReference type="AlphaFoldDB" id="A0A9Q0RIZ0"/>
<dbReference type="GO" id="GO:0008270">
    <property type="term" value="F:zinc ion binding"/>
    <property type="evidence" value="ECO:0007669"/>
    <property type="project" value="UniProtKB-KW"/>
</dbReference>
<keyword evidence="2" id="KW-0677">Repeat</keyword>
<keyword evidence="3 5" id="KW-0863">Zinc-finger</keyword>
<dbReference type="InterPro" id="IPR013087">
    <property type="entry name" value="Znf_C2H2_type"/>
</dbReference>
<evidence type="ECO:0000313" key="7">
    <source>
        <dbReference type="EMBL" id="KAJ6216141.1"/>
    </source>
</evidence>